<keyword evidence="1" id="KW-0732">Signal</keyword>
<dbReference type="SMART" id="SM00458">
    <property type="entry name" value="RICIN"/>
    <property type="match status" value="1"/>
</dbReference>
<evidence type="ECO:0000259" key="2">
    <source>
        <dbReference type="SMART" id="SM00458"/>
    </source>
</evidence>
<evidence type="ECO:0000256" key="1">
    <source>
        <dbReference type="SAM" id="SignalP"/>
    </source>
</evidence>
<gene>
    <name evidence="3" type="ORF">FHS09_002398</name>
</gene>
<dbReference type="PROSITE" id="PS50231">
    <property type="entry name" value="RICIN_B_LECTIN"/>
    <property type="match status" value="1"/>
</dbReference>
<dbReference type="Proteomes" id="UP000535937">
    <property type="component" value="Unassembled WGS sequence"/>
</dbReference>
<organism evidence="3 4">
    <name type="scientific">Microbulbifer rhizosphaerae</name>
    <dbReference type="NCBI Taxonomy" id="1562603"/>
    <lineage>
        <taxon>Bacteria</taxon>
        <taxon>Pseudomonadati</taxon>
        <taxon>Pseudomonadota</taxon>
        <taxon>Gammaproteobacteria</taxon>
        <taxon>Cellvibrionales</taxon>
        <taxon>Microbulbiferaceae</taxon>
        <taxon>Microbulbifer</taxon>
    </lineage>
</organism>
<feature type="chain" id="PRO_5030812952" description="Ricin B lectin domain-containing protein" evidence="1">
    <location>
        <begin position="23"/>
        <end position="385"/>
    </location>
</feature>
<proteinExistence type="predicted"/>
<dbReference type="SUPFAM" id="SSF50370">
    <property type="entry name" value="Ricin B-like lectins"/>
    <property type="match status" value="1"/>
</dbReference>
<dbReference type="AlphaFoldDB" id="A0A7W4WC64"/>
<sequence length="385" mass="42611">MSFNRAFSALLFGATIAVPTHASDFAKLDKALPTEVDVVSIAPVFDFDTDGCLPSAGISRDGQQNGGLKPTGSITGDCRSGNFLDTSNTVHRYVCTESGGATYCGHFYALYFEKDQILDGIKSGHRHDWEYVAVWTTNGMVTHGSYSAHGELTTAPAFQLPFENGHLKIVYHKDGIGTHALRFAKDNEYAENPYGAFVTPEIVSWYQFYGDGLDNREMRNRLNGFDYGSANLPVRNSSFLRDINRYRPSGYPEVNEYVQLVNNASDLCLDITSGTMESGTDVHQWYCNGSNWQKWSYDADTGEIRSKHDSDYCLDNGGVFENGANLIIWACNGNDHQRFTLNDNGSIAMRAAAQQVIDGYGTYPGDNVGTWSDWGGSNQRWTMVP</sequence>
<evidence type="ECO:0000313" key="3">
    <source>
        <dbReference type="EMBL" id="MBB3061560.1"/>
    </source>
</evidence>
<comment type="caution">
    <text evidence="3">The sequence shown here is derived from an EMBL/GenBank/DDBJ whole genome shotgun (WGS) entry which is preliminary data.</text>
</comment>
<dbReference type="Pfam" id="PF05630">
    <property type="entry name" value="NPP1"/>
    <property type="match status" value="1"/>
</dbReference>
<dbReference type="PANTHER" id="PTHR33657">
    <property type="entry name" value="DOMAIN PROTEIN, PUTATIVE (AFU_ORTHOLOGUE AFUA_5G00600)-RELATED"/>
    <property type="match status" value="1"/>
</dbReference>
<protein>
    <recommendedName>
        <fullName evidence="2">Ricin B lectin domain-containing protein</fullName>
    </recommendedName>
</protein>
<name>A0A7W4WC64_9GAMM</name>
<dbReference type="CDD" id="cd23456">
    <property type="entry name" value="beta-trefoil_Ricin_SCDase"/>
    <property type="match status" value="1"/>
</dbReference>
<feature type="domain" description="Ricin B lectin" evidence="2">
    <location>
        <begin position="255"/>
        <end position="384"/>
    </location>
</feature>
<dbReference type="EMBL" id="JACHWZ010000010">
    <property type="protein sequence ID" value="MBB3061560.1"/>
    <property type="molecule type" value="Genomic_DNA"/>
</dbReference>
<dbReference type="Pfam" id="PF00652">
    <property type="entry name" value="Ricin_B_lectin"/>
    <property type="match status" value="1"/>
</dbReference>
<dbReference type="InterPro" id="IPR008701">
    <property type="entry name" value="NPP1"/>
</dbReference>
<evidence type="ECO:0000313" key="4">
    <source>
        <dbReference type="Proteomes" id="UP000535937"/>
    </source>
</evidence>
<keyword evidence="4" id="KW-1185">Reference proteome</keyword>
<accession>A0A7W4WC64</accession>
<feature type="signal peptide" evidence="1">
    <location>
        <begin position="1"/>
        <end position="22"/>
    </location>
</feature>
<dbReference type="Gene3D" id="2.80.10.50">
    <property type="match status" value="2"/>
</dbReference>
<dbReference type="InterPro" id="IPR000772">
    <property type="entry name" value="Ricin_B_lectin"/>
</dbReference>
<dbReference type="PANTHER" id="PTHR33657:SF6">
    <property type="entry name" value="SECRETED PROTEIN"/>
    <property type="match status" value="1"/>
</dbReference>
<dbReference type="InterPro" id="IPR035992">
    <property type="entry name" value="Ricin_B-like_lectins"/>
</dbReference>
<dbReference type="RefSeq" id="WP_183460091.1">
    <property type="nucleotide sequence ID" value="NZ_JACHWZ010000010.1"/>
</dbReference>
<reference evidence="3 4" key="1">
    <citation type="submission" date="2020-08" db="EMBL/GenBank/DDBJ databases">
        <title>Genomic Encyclopedia of Type Strains, Phase III (KMG-III): the genomes of soil and plant-associated and newly described type strains.</title>
        <authorList>
            <person name="Whitman W."/>
        </authorList>
    </citation>
    <scope>NUCLEOTIDE SEQUENCE [LARGE SCALE GENOMIC DNA]</scope>
    <source>
        <strain evidence="3 4">CECT 8799</strain>
    </source>
</reference>